<comment type="subcellular location">
    <subcellularLocation>
        <location evidence="1">Cell membrane</location>
        <topology evidence="1">Multi-pass membrane protein</topology>
    </subcellularLocation>
</comment>
<dbReference type="Gene3D" id="1.20.1740.10">
    <property type="entry name" value="Amino acid/polyamine transporter I"/>
    <property type="match status" value="1"/>
</dbReference>
<evidence type="ECO:0000313" key="8">
    <source>
        <dbReference type="EMBL" id="SMC29554.1"/>
    </source>
</evidence>
<dbReference type="InterPro" id="IPR002293">
    <property type="entry name" value="AA/rel_permease1"/>
</dbReference>
<evidence type="ECO:0000256" key="3">
    <source>
        <dbReference type="ARBA" id="ARBA00022475"/>
    </source>
</evidence>
<protein>
    <submittedName>
        <fullName evidence="8">Amino acid/polyamine/organocation transporter, APC superfamily (TC 2.A.3)</fullName>
    </submittedName>
</protein>
<feature type="transmembrane region" description="Helical" evidence="7">
    <location>
        <begin position="469"/>
        <end position="488"/>
    </location>
</feature>
<keyword evidence="6 7" id="KW-0472">Membrane</keyword>
<dbReference type="NCBIfam" id="NF011775">
    <property type="entry name" value="PRK15238.1"/>
    <property type="match status" value="1"/>
</dbReference>
<sequence>MKSKKKLTLIPLVLMVFTSVFGFNNISKAFYKMGYAAIPWYILSGLTFFIPYAFMMAEYGAAFKKEKGGIYSWMEKSVNGKFAFIGTFMWYASYVIWMVSVATEIWIPLSNLIFGRDITENSSVLGIQSTKVLGILAILFVIIVTFVASKGLQKISKITSIGGTAIALLNVVLLVGGILIFILHGGKLAQPITSVKTFIDSPNPASNSIMNLLSFLVFAIFAYGGIEAVGGLVDETEKPETTFPKGMLVSAIIIAVGYSIGIFMCGIFLNWKELSGTHGVNLANITYIIMQNLGYTIGTSIGLGQAAAVSLGRFFARIVGLSMFLAYLGSYFTLVYSPLKQLIEGTPTKLWPKLIGKIDEDGIPRNAMWIQCIIVCVFIFLTSFGGDGVSQFFSYIVLMTNVAMTLPYIFIAIAFTGFKKKKEIEKPFEIFKSYRSAVIAAVVVTATVFFANLFTIIEPILQSKPDIKSTIWMIIGPVFFSIVAFIMYGRYEKKIKE</sequence>
<keyword evidence="2" id="KW-0813">Transport</keyword>
<keyword evidence="3" id="KW-1003">Cell membrane</keyword>
<evidence type="ECO:0000256" key="2">
    <source>
        <dbReference type="ARBA" id="ARBA00022448"/>
    </source>
</evidence>
<name>A0A1W1Y094_9CLOT</name>
<dbReference type="GO" id="GO:0005886">
    <property type="term" value="C:plasma membrane"/>
    <property type="evidence" value="ECO:0007669"/>
    <property type="project" value="UniProtKB-SubCell"/>
</dbReference>
<dbReference type="STRING" id="1121291.SAMN02745134_03940"/>
<dbReference type="PANTHER" id="PTHR42770:SF15">
    <property type="entry name" value="GLUTAMATE_GAMMA-AMINOBUTYRATE ANTIPORTER-RELATED"/>
    <property type="match status" value="1"/>
</dbReference>
<dbReference type="AlphaFoldDB" id="A0A1W1Y094"/>
<keyword evidence="9" id="KW-1185">Reference proteome</keyword>
<feature type="transmembrane region" description="Helical" evidence="7">
    <location>
        <begin position="367"/>
        <end position="386"/>
    </location>
</feature>
<feature type="transmembrane region" description="Helical" evidence="7">
    <location>
        <begin position="38"/>
        <end position="61"/>
    </location>
</feature>
<feature type="transmembrane region" description="Helical" evidence="7">
    <location>
        <begin position="82"/>
        <end position="107"/>
    </location>
</feature>
<evidence type="ECO:0000256" key="7">
    <source>
        <dbReference type="SAM" id="Phobius"/>
    </source>
</evidence>
<dbReference type="Pfam" id="PF13520">
    <property type="entry name" value="AA_permease_2"/>
    <property type="match status" value="1"/>
</dbReference>
<evidence type="ECO:0000313" key="9">
    <source>
        <dbReference type="Proteomes" id="UP000192468"/>
    </source>
</evidence>
<proteinExistence type="predicted"/>
<dbReference type="GO" id="GO:0022857">
    <property type="term" value="F:transmembrane transporter activity"/>
    <property type="evidence" value="ECO:0007669"/>
    <property type="project" value="InterPro"/>
</dbReference>
<evidence type="ECO:0000256" key="5">
    <source>
        <dbReference type="ARBA" id="ARBA00022989"/>
    </source>
</evidence>
<organism evidence="8 9">
    <name type="scientific">Clostridium acidisoli DSM 12555</name>
    <dbReference type="NCBI Taxonomy" id="1121291"/>
    <lineage>
        <taxon>Bacteria</taxon>
        <taxon>Bacillati</taxon>
        <taxon>Bacillota</taxon>
        <taxon>Clostridia</taxon>
        <taxon>Eubacteriales</taxon>
        <taxon>Clostridiaceae</taxon>
        <taxon>Clostridium</taxon>
    </lineage>
</organism>
<dbReference type="InterPro" id="IPR050367">
    <property type="entry name" value="APC_superfamily"/>
</dbReference>
<feature type="transmembrane region" description="Helical" evidence="7">
    <location>
        <begin position="247"/>
        <end position="269"/>
    </location>
</feature>
<evidence type="ECO:0000256" key="4">
    <source>
        <dbReference type="ARBA" id="ARBA00022692"/>
    </source>
</evidence>
<dbReference type="Proteomes" id="UP000192468">
    <property type="component" value="Unassembled WGS sequence"/>
</dbReference>
<accession>A0A1W1Y094</accession>
<evidence type="ECO:0000256" key="1">
    <source>
        <dbReference type="ARBA" id="ARBA00004651"/>
    </source>
</evidence>
<keyword evidence="5 7" id="KW-1133">Transmembrane helix</keyword>
<dbReference type="PIRSF" id="PIRSF006060">
    <property type="entry name" value="AA_transporter"/>
    <property type="match status" value="1"/>
</dbReference>
<feature type="transmembrane region" description="Helical" evidence="7">
    <location>
        <begin position="205"/>
        <end position="226"/>
    </location>
</feature>
<dbReference type="PANTHER" id="PTHR42770">
    <property type="entry name" value="AMINO ACID TRANSPORTER-RELATED"/>
    <property type="match status" value="1"/>
</dbReference>
<gene>
    <name evidence="8" type="ORF">SAMN02745134_03940</name>
</gene>
<feature type="transmembrane region" description="Helical" evidence="7">
    <location>
        <begin position="127"/>
        <end position="149"/>
    </location>
</feature>
<dbReference type="EMBL" id="FWXH01000051">
    <property type="protein sequence ID" value="SMC29554.1"/>
    <property type="molecule type" value="Genomic_DNA"/>
</dbReference>
<reference evidence="8 9" key="1">
    <citation type="submission" date="2017-04" db="EMBL/GenBank/DDBJ databases">
        <authorList>
            <person name="Afonso C.L."/>
            <person name="Miller P.J."/>
            <person name="Scott M.A."/>
            <person name="Spackman E."/>
            <person name="Goraichik I."/>
            <person name="Dimitrov K.M."/>
            <person name="Suarez D.L."/>
            <person name="Swayne D.E."/>
        </authorList>
    </citation>
    <scope>NUCLEOTIDE SEQUENCE [LARGE SCALE GENOMIC DNA]</scope>
    <source>
        <strain evidence="8 9">DSM 12555</strain>
    </source>
</reference>
<evidence type="ECO:0000256" key="6">
    <source>
        <dbReference type="ARBA" id="ARBA00023136"/>
    </source>
</evidence>
<feature type="transmembrane region" description="Helical" evidence="7">
    <location>
        <begin position="314"/>
        <end position="336"/>
    </location>
</feature>
<feature type="transmembrane region" description="Helical" evidence="7">
    <location>
        <begin position="161"/>
        <end position="185"/>
    </location>
</feature>
<feature type="transmembrane region" description="Helical" evidence="7">
    <location>
        <begin position="437"/>
        <end position="457"/>
    </location>
</feature>
<feature type="transmembrane region" description="Helical" evidence="7">
    <location>
        <begin position="392"/>
        <end position="416"/>
    </location>
</feature>
<keyword evidence="4 7" id="KW-0812">Transmembrane</keyword>